<comment type="caution">
    <text evidence="2">The sequence shown here is derived from an EMBL/GenBank/DDBJ whole genome shotgun (WGS) entry which is preliminary data.</text>
</comment>
<keyword evidence="3" id="KW-1185">Reference proteome</keyword>
<evidence type="ECO:0000259" key="1">
    <source>
        <dbReference type="Pfam" id="PF12728"/>
    </source>
</evidence>
<dbReference type="EMBL" id="BPFH01000004">
    <property type="protein sequence ID" value="GIT95565.1"/>
    <property type="molecule type" value="Genomic_DNA"/>
</dbReference>
<organism evidence="2 3">
    <name type="scientific">Jannaschia pagri</name>
    <dbReference type="NCBI Taxonomy" id="2829797"/>
    <lineage>
        <taxon>Bacteria</taxon>
        <taxon>Pseudomonadati</taxon>
        <taxon>Pseudomonadota</taxon>
        <taxon>Alphaproteobacteria</taxon>
        <taxon>Rhodobacterales</taxon>
        <taxon>Roseobacteraceae</taxon>
        <taxon>Jannaschia</taxon>
    </lineage>
</organism>
<feature type="domain" description="Helix-turn-helix" evidence="1">
    <location>
        <begin position="15"/>
        <end position="72"/>
    </location>
</feature>
<gene>
    <name evidence="2" type="ORF">JANAI62_21880</name>
</gene>
<dbReference type="RefSeq" id="WP_220749082.1">
    <property type="nucleotide sequence ID" value="NZ_BPFH01000004.1"/>
</dbReference>
<accession>A0ABQ4NMU1</accession>
<evidence type="ECO:0000313" key="2">
    <source>
        <dbReference type="EMBL" id="GIT95565.1"/>
    </source>
</evidence>
<protein>
    <recommendedName>
        <fullName evidence="1">Helix-turn-helix domain-containing protein</fullName>
    </recommendedName>
</protein>
<reference evidence="2 3" key="1">
    <citation type="submission" date="2021-05" db="EMBL/GenBank/DDBJ databases">
        <title>Bacteria Genome sequencing.</title>
        <authorList>
            <person name="Takabe Y."/>
            <person name="Nakajima Y."/>
            <person name="Suzuki S."/>
            <person name="Shiozaki T."/>
        </authorList>
    </citation>
    <scope>NUCLEOTIDE SEQUENCE [LARGE SCALE GENOMIC DNA]</scope>
    <source>
        <strain evidence="2 3">AI_62</strain>
    </source>
</reference>
<proteinExistence type="predicted"/>
<evidence type="ECO:0000313" key="3">
    <source>
        <dbReference type="Proteomes" id="UP000786693"/>
    </source>
</evidence>
<dbReference type="Pfam" id="PF12728">
    <property type="entry name" value="HTH_17"/>
    <property type="match status" value="1"/>
</dbReference>
<name>A0ABQ4NMU1_9RHOB</name>
<sequence>MPIKLKKPAPIVSDMLTVDQAATVLGVSRRYLDKDRYEARANGTPPKVPFSVLGHRTIRYSRTDLLAFLEAKRIA</sequence>
<dbReference type="InterPro" id="IPR041657">
    <property type="entry name" value="HTH_17"/>
</dbReference>
<dbReference type="Proteomes" id="UP000786693">
    <property type="component" value="Unassembled WGS sequence"/>
</dbReference>